<dbReference type="EMBL" id="BMAV01022141">
    <property type="protein sequence ID" value="GFY76785.1"/>
    <property type="molecule type" value="Genomic_DNA"/>
</dbReference>
<name>A0A8X6YTG7_9ARAC</name>
<gene>
    <name evidence="1" type="ORF">TNIN_192891</name>
</gene>
<evidence type="ECO:0000313" key="1">
    <source>
        <dbReference type="EMBL" id="GFY76785.1"/>
    </source>
</evidence>
<protein>
    <submittedName>
        <fullName evidence="1">Uncharacterized protein</fullName>
    </submittedName>
</protein>
<dbReference type="Proteomes" id="UP000886998">
    <property type="component" value="Unassembled WGS sequence"/>
</dbReference>
<comment type="caution">
    <text evidence="1">The sequence shown here is derived from an EMBL/GenBank/DDBJ whole genome shotgun (WGS) entry which is preliminary data.</text>
</comment>
<dbReference type="AlphaFoldDB" id="A0A8X6YTG7"/>
<sequence>MSSLLIDEINRKLRCKRCDGITSKSRCENENCALFFSYTEFPSLRERPNPKLNRKLRKENDNNKKENVRISTDLLQRYEWSPFPKDLVTGNGPWLLFNNLKRKKVSILPGG</sequence>
<reference evidence="1" key="1">
    <citation type="submission" date="2020-08" db="EMBL/GenBank/DDBJ databases">
        <title>Multicomponent nature underlies the extraordinary mechanical properties of spider dragline silk.</title>
        <authorList>
            <person name="Kono N."/>
            <person name="Nakamura H."/>
            <person name="Mori M."/>
            <person name="Yoshida Y."/>
            <person name="Ohtoshi R."/>
            <person name="Malay A.D."/>
            <person name="Moran D.A.P."/>
            <person name="Tomita M."/>
            <person name="Numata K."/>
            <person name="Arakawa K."/>
        </authorList>
    </citation>
    <scope>NUCLEOTIDE SEQUENCE</scope>
</reference>
<keyword evidence="2" id="KW-1185">Reference proteome</keyword>
<accession>A0A8X6YTG7</accession>
<organism evidence="1 2">
    <name type="scientific">Trichonephila inaurata madagascariensis</name>
    <dbReference type="NCBI Taxonomy" id="2747483"/>
    <lineage>
        <taxon>Eukaryota</taxon>
        <taxon>Metazoa</taxon>
        <taxon>Ecdysozoa</taxon>
        <taxon>Arthropoda</taxon>
        <taxon>Chelicerata</taxon>
        <taxon>Arachnida</taxon>
        <taxon>Araneae</taxon>
        <taxon>Araneomorphae</taxon>
        <taxon>Entelegynae</taxon>
        <taxon>Araneoidea</taxon>
        <taxon>Nephilidae</taxon>
        <taxon>Trichonephila</taxon>
        <taxon>Trichonephila inaurata</taxon>
    </lineage>
</organism>
<proteinExistence type="predicted"/>
<evidence type="ECO:0000313" key="2">
    <source>
        <dbReference type="Proteomes" id="UP000886998"/>
    </source>
</evidence>